<organism evidence="1 2">
    <name type="scientific">Nesidiocoris tenuis</name>
    <dbReference type="NCBI Taxonomy" id="355587"/>
    <lineage>
        <taxon>Eukaryota</taxon>
        <taxon>Metazoa</taxon>
        <taxon>Ecdysozoa</taxon>
        <taxon>Arthropoda</taxon>
        <taxon>Hexapoda</taxon>
        <taxon>Insecta</taxon>
        <taxon>Pterygota</taxon>
        <taxon>Neoptera</taxon>
        <taxon>Paraneoptera</taxon>
        <taxon>Hemiptera</taxon>
        <taxon>Heteroptera</taxon>
        <taxon>Panheteroptera</taxon>
        <taxon>Cimicomorpha</taxon>
        <taxon>Miridae</taxon>
        <taxon>Dicyphina</taxon>
        <taxon>Nesidiocoris</taxon>
    </lineage>
</organism>
<dbReference type="EMBL" id="AP028911">
    <property type="protein sequence ID" value="BES92252.1"/>
    <property type="molecule type" value="Genomic_DNA"/>
</dbReference>
<keyword evidence="2" id="KW-1185">Reference proteome</keyword>
<evidence type="ECO:0000313" key="2">
    <source>
        <dbReference type="Proteomes" id="UP001307889"/>
    </source>
</evidence>
<sequence>MIRLLPSMNTFHTQQQLLTQVRSGRVYSDQTSDKIETKKLMFLESLSREIIILNSQGPPICEALSNASSSSSSSVLVTGLRDFQVHDEPTFQPL</sequence>
<dbReference type="Proteomes" id="UP001307889">
    <property type="component" value="Chromosome 3"/>
</dbReference>
<gene>
    <name evidence="1" type="ORF">NTJ_05061</name>
</gene>
<accession>A0ABN7ALR5</accession>
<proteinExistence type="predicted"/>
<reference evidence="1 2" key="1">
    <citation type="submission" date="2023-09" db="EMBL/GenBank/DDBJ databases">
        <title>Nesidiocoris tenuis whole genome shotgun sequence.</title>
        <authorList>
            <person name="Shibata T."/>
            <person name="Shimoda M."/>
            <person name="Kobayashi T."/>
            <person name="Uehara T."/>
        </authorList>
    </citation>
    <scope>NUCLEOTIDE SEQUENCE [LARGE SCALE GENOMIC DNA]</scope>
    <source>
        <strain evidence="1 2">Japan</strain>
    </source>
</reference>
<protein>
    <submittedName>
        <fullName evidence="1">Uncharacterized protein</fullName>
    </submittedName>
</protein>
<name>A0ABN7ALR5_9HEMI</name>
<evidence type="ECO:0000313" key="1">
    <source>
        <dbReference type="EMBL" id="BES92252.1"/>
    </source>
</evidence>